<evidence type="ECO:0000313" key="8">
    <source>
        <dbReference type="Proteomes" id="UP001213681"/>
    </source>
</evidence>
<dbReference type="InterPro" id="IPR050930">
    <property type="entry name" value="MFS_Vesicular_Transporter"/>
</dbReference>
<dbReference type="InterPro" id="IPR011701">
    <property type="entry name" value="MFS"/>
</dbReference>
<keyword evidence="8" id="KW-1185">Reference proteome</keyword>
<dbReference type="Gene3D" id="1.20.1250.20">
    <property type="entry name" value="MFS general substrate transporter like domains"/>
    <property type="match status" value="1"/>
</dbReference>
<keyword evidence="5 6" id="KW-0472">Membrane</keyword>
<dbReference type="AlphaFoldDB" id="A0AAD6G287"/>
<evidence type="ECO:0000256" key="5">
    <source>
        <dbReference type="ARBA" id="ARBA00023136"/>
    </source>
</evidence>
<keyword evidence="2" id="KW-0813">Transport</keyword>
<feature type="transmembrane region" description="Helical" evidence="6">
    <location>
        <begin position="126"/>
        <end position="143"/>
    </location>
</feature>
<keyword evidence="3 6" id="KW-0812">Transmembrane</keyword>
<evidence type="ECO:0000256" key="2">
    <source>
        <dbReference type="ARBA" id="ARBA00022448"/>
    </source>
</evidence>
<dbReference type="InterPro" id="IPR036259">
    <property type="entry name" value="MFS_trans_sf"/>
</dbReference>
<feature type="transmembrane region" description="Helical" evidence="6">
    <location>
        <begin position="225"/>
        <end position="243"/>
    </location>
</feature>
<evidence type="ECO:0000256" key="1">
    <source>
        <dbReference type="ARBA" id="ARBA00004141"/>
    </source>
</evidence>
<dbReference type="PANTHER" id="PTHR23506:SF35">
    <property type="entry name" value="MAJOR FACILITATOR SUPERFAMILY (MFS) PROFILE DOMAIN-CONTAINING PROTEIN-RELATED"/>
    <property type="match status" value="1"/>
</dbReference>
<feature type="transmembrane region" description="Helical" evidence="6">
    <location>
        <begin position="7"/>
        <end position="26"/>
    </location>
</feature>
<gene>
    <name evidence="7" type="ORF">N7458_007016</name>
</gene>
<feature type="transmembrane region" description="Helical" evidence="6">
    <location>
        <begin position="155"/>
        <end position="183"/>
    </location>
</feature>
<evidence type="ECO:0000256" key="6">
    <source>
        <dbReference type="SAM" id="Phobius"/>
    </source>
</evidence>
<dbReference type="GeneID" id="81600641"/>
<accession>A0AAD6G287</accession>
<evidence type="ECO:0000256" key="4">
    <source>
        <dbReference type="ARBA" id="ARBA00022989"/>
    </source>
</evidence>
<dbReference type="Proteomes" id="UP001213681">
    <property type="component" value="Unassembled WGS sequence"/>
</dbReference>
<keyword evidence="4 6" id="KW-1133">Transmembrane helix</keyword>
<comment type="caution">
    <text evidence="7">The sequence shown here is derived from an EMBL/GenBank/DDBJ whole genome shotgun (WGS) entry which is preliminary data.</text>
</comment>
<dbReference type="GO" id="GO:0016020">
    <property type="term" value="C:membrane"/>
    <property type="evidence" value="ECO:0007669"/>
    <property type="project" value="UniProtKB-SubCell"/>
</dbReference>
<reference evidence="7" key="1">
    <citation type="submission" date="2022-12" db="EMBL/GenBank/DDBJ databases">
        <authorList>
            <person name="Petersen C."/>
        </authorList>
    </citation>
    <scope>NUCLEOTIDE SEQUENCE</scope>
    <source>
        <strain evidence="7">IBT 16125</strain>
    </source>
</reference>
<dbReference type="Pfam" id="PF07690">
    <property type="entry name" value="MFS_1"/>
    <property type="match status" value="1"/>
</dbReference>
<comment type="subcellular location">
    <subcellularLocation>
        <location evidence="1">Membrane</location>
        <topology evidence="1">Multi-pass membrane protein</topology>
    </subcellularLocation>
</comment>
<sequence>MGKVMGLAMSFVTAGVTLGPVISGALLELSGYWPACAAPLALLALDCILRLLMVDASPESPGSCASPTCTHAPMNNGIEGGLDDEYTRLIPSDNDDYQSTNFSADQTTLPAKLKGFYYIVLRDPRIISGLVNTMSFSAILAAFDATLPLHLYTVFGWGSLAVGMIFLGFQIPGMLLGAAAGWLRGRLGPRSPTSVGWAILAPLLWLLAAPGKFEWADPEGNGKAVTIACIIGIGVASVLLRGAGTFQVASKSEILSVSLLFDGQHVYVIVVTNELQSENPNIFGSHGGNSRIFGMTEVAFNAGMMLGPLMSGSMSEAFGYYPMNCALGKVEAFGDSCLLKH</sequence>
<proteinExistence type="predicted"/>
<protein>
    <submittedName>
        <fullName evidence="7">MFS transporter</fullName>
    </submittedName>
</protein>
<reference evidence="7" key="2">
    <citation type="journal article" date="2023" name="IMA Fungus">
        <title>Comparative genomic study of the Penicillium genus elucidates a diverse pangenome and 15 lateral gene transfer events.</title>
        <authorList>
            <person name="Petersen C."/>
            <person name="Sorensen T."/>
            <person name="Nielsen M.R."/>
            <person name="Sondergaard T.E."/>
            <person name="Sorensen J.L."/>
            <person name="Fitzpatrick D.A."/>
            <person name="Frisvad J.C."/>
            <person name="Nielsen K.L."/>
        </authorList>
    </citation>
    <scope>NUCLEOTIDE SEQUENCE</scope>
    <source>
        <strain evidence="7">IBT 16125</strain>
    </source>
</reference>
<feature type="transmembrane region" description="Helical" evidence="6">
    <location>
        <begin position="195"/>
        <end position="213"/>
    </location>
</feature>
<dbReference type="SUPFAM" id="SSF103473">
    <property type="entry name" value="MFS general substrate transporter"/>
    <property type="match status" value="1"/>
</dbReference>
<dbReference type="PANTHER" id="PTHR23506">
    <property type="entry name" value="GH10249P"/>
    <property type="match status" value="1"/>
</dbReference>
<evidence type="ECO:0000256" key="3">
    <source>
        <dbReference type="ARBA" id="ARBA00022692"/>
    </source>
</evidence>
<dbReference type="EMBL" id="JAPVEA010000006">
    <property type="protein sequence ID" value="KAJ5450567.1"/>
    <property type="molecule type" value="Genomic_DNA"/>
</dbReference>
<dbReference type="GO" id="GO:0022857">
    <property type="term" value="F:transmembrane transporter activity"/>
    <property type="evidence" value="ECO:0007669"/>
    <property type="project" value="InterPro"/>
</dbReference>
<dbReference type="RefSeq" id="XP_056766102.1">
    <property type="nucleotide sequence ID" value="XM_056910398.1"/>
</dbReference>
<evidence type="ECO:0000313" key="7">
    <source>
        <dbReference type="EMBL" id="KAJ5450567.1"/>
    </source>
</evidence>
<name>A0AAD6G287_9EURO</name>
<organism evidence="7 8">
    <name type="scientific">Penicillium daleae</name>
    <dbReference type="NCBI Taxonomy" id="63821"/>
    <lineage>
        <taxon>Eukaryota</taxon>
        <taxon>Fungi</taxon>
        <taxon>Dikarya</taxon>
        <taxon>Ascomycota</taxon>
        <taxon>Pezizomycotina</taxon>
        <taxon>Eurotiomycetes</taxon>
        <taxon>Eurotiomycetidae</taxon>
        <taxon>Eurotiales</taxon>
        <taxon>Aspergillaceae</taxon>
        <taxon>Penicillium</taxon>
    </lineage>
</organism>